<dbReference type="AlphaFoldDB" id="A0A382VYN4"/>
<protein>
    <submittedName>
        <fullName evidence="1">Uncharacterized protein</fullName>
    </submittedName>
</protein>
<feature type="non-terminal residue" evidence="1">
    <location>
        <position position="109"/>
    </location>
</feature>
<reference evidence="1" key="1">
    <citation type="submission" date="2018-05" db="EMBL/GenBank/DDBJ databases">
        <authorList>
            <person name="Lanie J.A."/>
            <person name="Ng W.-L."/>
            <person name="Kazmierczak K.M."/>
            <person name="Andrzejewski T.M."/>
            <person name="Davidsen T.M."/>
            <person name="Wayne K.J."/>
            <person name="Tettelin H."/>
            <person name="Glass J.I."/>
            <person name="Rusch D."/>
            <person name="Podicherti R."/>
            <person name="Tsui H.-C.T."/>
            <person name="Winkler M.E."/>
        </authorList>
    </citation>
    <scope>NUCLEOTIDE SEQUENCE</scope>
</reference>
<sequence>MQKTFAYILAFILLLPNLSAESLQAGGYYKSFFTVLNSTSLTESVTQQKSFMVSNQVRLNISYEVTDLLSFSTSYNFSPRWQEGAFFEGNRFNAGIDPTSYRLVDLNSQ</sequence>
<name>A0A382VYN4_9ZZZZ</name>
<proteinExistence type="predicted"/>
<gene>
    <name evidence="1" type="ORF">METZ01_LOCUS404506</name>
</gene>
<organism evidence="1">
    <name type="scientific">marine metagenome</name>
    <dbReference type="NCBI Taxonomy" id="408172"/>
    <lineage>
        <taxon>unclassified sequences</taxon>
        <taxon>metagenomes</taxon>
        <taxon>ecological metagenomes</taxon>
    </lineage>
</organism>
<evidence type="ECO:0000313" key="1">
    <source>
        <dbReference type="EMBL" id="SVD51652.1"/>
    </source>
</evidence>
<accession>A0A382VYN4</accession>
<dbReference type="EMBL" id="UINC01155665">
    <property type="protein sequence ID" value="SVD51652.1"/>
    <property type="molecule type" value="Genomic_DNA"/>
</dbReference>